<keyword evidence="1" id="KW-1277">Toxin-antitoxin system</keyword>
<reference evidence="2 3" key="1">
    <citation type="submission" date="2019-07" db="EMBL/GenBank/DDBJ databases">
        <authorList>
            <person name="Kim J."/>
        </authorList>
    </citation>
    <scope>NUCLEOTIDE SEQUENCE [LARGE SCALE GENOMIC DNA]</scope>
    <source>
        <strain evidence="2 3">G13</strain>
    </source>
</reference>
<keyword evidence="3" id="KW-1185">Reference proteome</keyword>
<dbReference type="InterPro" id="IPR035093">
    <property type="entry name" value="RelE/ParE_toxin_dom_sf"/>
</dbReference>
<accession>A0A559IVA6</accession>
<comment type="caution">
    <text evidence="2">The sequence shown here is derived from an EMBL/GenBank/DDBJ whole genome shotgun (WGS) entry which is preliminary data.</text>
</comment>
<dbReference type="OrthoDB" id="362857at2"/>
<proteinExistence type="predicted"/>
<gene>
    <name evidence="2" type="ORF">FPZ45_24925</name>
</gene>
<protein>
    <submittedName>
        <fullName evidence="2">Type II toxin-antitoxin system RelE/ParE family toxin</fullName>
    </submittedName>
</protein>
<organism evidence="2 3">
    <name type="scientific">Cohnella terricola</name>
    <dbReference type="NCBI Taxonomy" id="1289167"/>
    <lineage>
        <taxon>Bacteria</taxon>
        <taxon>Bacillati</taxon>
        <taxon>Bacillota</taxon>
        <taxon>Bacilli</taxon>
        <taxon>Bacillales</taxon>
        <taxon>Paenibacillaceae</taxon>
        <taxon>Cohnella</taxon>
    </lineage>
</organism>
<dbReference type="Pfam" id="PF05016">
    <property type="entry name" value="ParE_toxin"/>
    <property type="match status" value="1"/>
</dbReference>
<dbReference type="EMBL" id="VNJJ01000031">
    <property type="protein sequence ID" value="TVX91516.1"/>
    <property type="molecule type" value="Genomic_DNA"/>
</dbReference>
<dbReference type="Gene3D" id="3.30.2310.20">
    <property type="entry name" value="RelE-like"/>
    <property type="match status" value="1"/>
</dbReference>
<dbReference type="InterPro" id="IPR007712">
    <property type="entry name" value="RelE/ParE_toxin"/>
</dbReference>
<dbReference type="Proteomes" id="UP000316330">
    <property type="component" value="Unassembled WGS sequence"/>
</dbReference>
<name>A0A559IVA6_9BACL</name>
<sequence>MEKRIQIKYLPSAEHDITEIIEYVSLDNPPAALNLLNLFDESISILAYFPLSGTIPKDSRLHLLNYKMLVVQSYLVFYVVQNDFVEIRRVLHAKRKYDFLI</sequence>
<dbReference type="AlphaFoldDB" id="A0A559IVA6"/>
<dbReference type="NCBIfam" id="TIGR02385">
    <property type="entry name" value="RelE_StbE"/>
    <property type="match status" value="1"/>
</dbReference>
<evidence type="ECO:0000313" key="2">
    <source>
        <dbReference type="EMBL" id="TVX91516.1"/>
    </source>
</evidence>
<evidence type="ECO:0000256" key="1">
    <source>
        <dbReference type="ARBA" id="ARBA00022649"/>
    </source>
</evidence>
<dbReference type="RefSeq" id="WP_144707368.1">
    <property type="nucleotide sequence ID" value="NZ_VNJJ01000031.1"/>
</dbReference>
<evidence type="ECO:0000313" key="3">
    <source>
        <dbReference type="Proteomes" id="UP000316330"/>
    </source>
</evidence>